<protein>
    <submittedName>
        <fullName evidence="2">Helix-turn-helix domain-containing protein</fullName>
    </submittedName>
</protein>
<dbReference type="RefSeq" id="WP_202055350.1">
    <property type="nucleotide sequence ID" value="NZ_JAEQMY010000001.1"/>
</dbReference>
<dbReference type="EMBL" id="JAEQMY010000001">
    <property type="protein sequence ID" value="MBL0402690.1"/>
    <property type="molecule type" value="Genomic_DNA"/>
</dbReference>
<dbReference type="InterPro" id="IPR041657">
    <property type="entry name" value="HTH_17"/>
</dbReference>
<reference evidence="2" key="1">
    <citation type="submission" date="2021-01" db="EMBL/GenBank/DDBJ databases">
        <title>Microvirga sp.</title>
        <authorList>
            <person name="Kim M.K."/>
        </authorList>
    </citation>
    <scope>NUCLEOTIDE SEQUENCE</scope>
    <source>
        <strain evidence="2">5420S-16</strain>
    </source>
</reference>
<evidence type="ECO:0000313" key="2">
    <source>
        <dbReference type="EMBL" id="MBL0402690.1"/>
    </source>
</evidence>
<organism evidence="2 3">
    <name type="scientific">Microvirga aerilata</name>
    <dbReference type="NCBI Taxonomy" id="670292"/>
    <lineage>
        <taxon>Bacteria</taxon>
        <taxon>Pseudomonadati</taxon>
        <taxon>Pseudomonadota</taxon>
        <taxon>Alphaproteobacteria</taxon>
        <taxon>Hyphomicrobiales</taxon>
        <taxon>Methylobacteriaceae</taxon>
        <taxon>Microvirga</taxon>
    </lineage>
</organism>
<dbReference type="InterPro" id="IPR010093">
    <property type="entry name" value="SinI_DNA-bd"/>
</dbReference>
<proteinExistence type="predicted"/>
<gene>
    <name evidence="2" type="ORF">JKG68_01775</name>
</gene>
<dbReference type="Proteomes" id="UP000605848">
    <property type="component" value="Unassembled WGS sequence"/>
</dbReference>
<evidence type="ECO:0000259" key="1">
    <source>
        <dbReference type="Pfam" id="PF12728"/>
    </source>
</evidence>
<dbReference type="SUPFAM" id="SSF46955">
    <property type="entry name" value="Putative DNA-binding domain"/>
    <property type="match status" value="1"/>
</dbReference>
<dbReference type="GO" id="GO:0003677">
    <property type="term" value="F:DNA binding"/>
    <property type="evidence" value="ECO:0007669"/>
    <property type="project" value="InterPro"/>
</dbReference>
<dbReference type="Pfam" id="PF12728">
    <property type="entry name" value="HTH_17"/>
    <property type="match status" value="1"/>
</dbReference>
<comment type="caution">
    <text evidence="2">The sequence shown here is derived from an EMBL/GenBank/DDBJ whole genome shotgun (WGS) entry which is preliminary data.</text>
</comment>
<name>A0A937D065_9HYPH</name>
<feature type="domain" description="Helix-turn-helix" evidence="1">
    <location>
        <begin position="19"/>
        <end position="63"/>
    </location>
</feature>
<dbReference type="AlphaFoldDB" id="A0A937D065"/>
<accession>A0A937D065</accession>
<dbReference type="NCBIfam" id="TIGR01764">
    <property type="entry name" value="excise"/>
    <property type="match status" value="1"/>
</dbReference>
<dbReference type="InterPro" id="IPR009061">
    <property type="entry name" value="DNA-bd_dom_put_sf"/>
</dbReference>
<evidence type="ECO:0000313" key="3">
    <source>
        <dbReference type="Proteomes" id="UP000605848"/>
    </source>
</evidence>
<keyword evidence="3" id="KW-1185">Reference proteome</keyword>
<sequence length="70" mass="8097">MNKHRSIGYRPGSHSVCSFTIKQVAERWSSSERTVRRRIKSGDLAAFRVGSLLRILESDLEAFEAKYRVR</sequence>